<dbReference type="AlphaFoldDB" id="A0AAD2CYM5"/>
<feature type="transmembrane region" description="Helical" evidence="1">
    <location>
        <begin position="716"/>
        <end position="738"/>
    </location>
</feature>
<dbReference type="EMBL" id="CAMPGE010015472">
    <property type="protein sequence ID" value="CAI2374092.1"/>
    <property type="molecule type" value="Genomic_DNA"/>
</dbReference>
<protein>
    <submittedName>
        <fullName evidence="3">Uncharacterized protein</fullName>
    </submittedName>
</protein>
<keyword evidence="1" id="KW-1133">Transmembrane helix</keyword>
<keyword evidence="1" id="KW-0812">Transmembrane</keyword>
<keyword evidence="2" id="KW-0732">Signal</keyword>
<proteinExistence type="predicted"/>
<sequence length="986" mass="110964">MIRFLINACLFIGICVAKVCSTQEQIDSVPFLKTIHTDSISYNYLSKTLTHPNLEIIYFQVQLNQPAPNNSRGAIMMTDYNINAVRMKGYSIDFSDEDFGISGDGNYIYLAQQGSSLVMEVNSTDLSIINITSISNLIIGAEYGIDTFGDRIFFSVATSAFTQSGLCTSQRLSASIQCYYYGNPNNINYIPISENQVFMATMKASENNLYFVSINLQSPPTFNWRKYVTCSSSCTTKKSQSIVSNNGKYIYAMNAFGGRLMYHTLDISTGDAVCPGLLSSGDSNFVNDINDFGDSVLVVFQPLSSSNWDIIIIDPLSCTVSKEYTNSTTKFFSSTRIMKSGTAYIVLAGELSRDYKIQISKMNEIERFSLLTQKTSTFSAITTEFVISDPGSISGLLSSSTTFSSQALSTISSSDISVTNTEEEYVTAFWNDDFIKSYPSRSHTNASFTWPCSHSSNATTIFYSLKSLDDTRVPEWVYLDSNNEVLTLNKTPAVSKDTLYKFVLAIDDGTESALKKFYITVKQCAVDNCHTCQSDDPELCSECSIGYTLSDTKDQCVEANAEIAATIGQSIVGLGVIVSVTLSMATMSSPVGIFALINQFQLYILLPMLPAYFPAKVGQFILGVDFAFISLDFIPVDDIPLIKEIKEAVDYSQEDSYLNDIGLTSSSSIVNYLPIMVFIVFMFLIHTVLWAFYCFTRTPRRSKKCRKIAEIIFQYMTFNFYIRLMMQGFLFQIISIFAEFKSFNYHSTVGLVSLIMCFFFSFGLLVFVMLGIISFILGWRNQNSEFHNHCSIHEFYSGIKKGKYAKFNSLCFLFTRLLSVVIIFMIGNATGSQRSKVSTKDHAIYYIKWSFFFSMHVLSTLFVLIVRPFQLTINNIVEGINQINYAIAIIPLVFLRFESDWSSIKEDFYVQVLLAGPMIGVLISSFSLIAHFCKKCIKYRRKISPKLRTTTMNKKERISENLQKRNNDCQSSNMIMYDRNKGQLVE</sequence>
<feature type="transmembrane region" description="Helical" evidence="1">
    <location>
        <begin position="672"/>
        <end position="695"/>
    </location>
</feature>
<feature type="chain" id="PRO_5042090110" evidence="2">
    <location>
        <begin position="18"/>
        <end position="986"/>
    </location>
</feature>
<feature type="transmembrane region" description="Helical" evidence="1">
    <location>
        <begin position="571"/>
        <end position="597"/>
    </location>
</feature>
<accession>A0AAD2CYM5</accession>
<feature type="transmembrane region" description="Helical" evidence="1">
    <location>
        <begin position="750"/>
        <end position="777"/>
    </location>
</feature>
<reference evidence="3" key="1">
    <citation type="submission" date="2023-07" db="EMBL/GenBank/DDBJ databases">
        <authorList>
            <consortium name="AG Swart"/>
            <person name="Singh M."/>
            <person name="Singh A."/>
            <person name="Seah K."/>
            <person name="Emmerich C."/>
        </authorList>
    </citation>
    <scope>NUCLEOTIDE SEQUENCE</scope>
    <source>
        <strain evidence="3">DP1</strain>
    </source>
</reference>
<feature type="transmembrane region" description="Helical" evidence="1">
    <location>
        <begin position="807"/>
        <end position="826"/>
    </location>
</feature>
<feature type="transmembrane region" description="Helical" evidence="1">
    <location>
        <begin position="909"/>
        <end position="933"/>
    </location>
</feature>
<keyword evidence="1" id="KW-0472">Membrane</keyword>
<feature type="transmembrane region" description="Helical" evidence="1">
    <location>
        <begin position="846"/>
        <end position="867"/>
    </location>
</feature>
<dbReference type="Proteomes" id="UP001295684">
    <property type="component" value="Unassembled WGS sequence"/>
</dbReference>
<name>A0AAD2CYM5_EUPCR</name>
<feature type="transmembrane region" description="Helical" evidence="1">
    <location>
        <begin position="609"/>
        <end position="631"/>
    </location>
</feature>
<comment type="caution">
    <text evidence="3">The sequence shown here is derived from an EMBL/GenBank/DDBJ whole genome shotgun (WGS) entry which is preliminary data.</text>
</comment>
<feature type="signal peptide" evidence="2">
    <location>
        <begin position="1"/>
        <end position="17"/>
    </location>
</feature>
<organism evidence="3 4">
    <name type="scientific">Euplotes crassus</name>
    <dbReference type="NCBI Taxonomy" id="5936"/>
    <lineage>
        <taxon>Eukaryota</taxon>
        <taxon>Sar</taxon>
        <taxon>Alveolata</taxon>
        <taxon>Ciliophora</taxon>
        <taxon>Intramacronucleata</taxon>
        <taxon>Spirotrichea</taxon>
        <taxon>Hypotrichia</taxon>
        <taxon>Euplotida</taxon>
        <taxon>Euplotidae</taxon>
        <taxon>Moneuplotes</taxon>
    </lineage>
</organism>
<keyword evidence="4" id="KW-1185">Reference proteome</keyword>
<gene>
    <name evidence="3" type="ORF">ECRASSUSDP1_LOCUS15443</name>
</gene>
<evidence type="ECO:0000256" key="1">
    <source>
        <dbReference type="SAM" id="Phobius"/>
    </source>
</evidence>
<feature type="transmembrane region" description="Helical" evidence="1">
    <location>
        <begin position="879"/>
        <end position="897"/>
    </location>
</feature>
<evidence type="ECO:0000313" key="4">
    <source>
        <dbReference type="Proteomes" id="UP001295684"/>
    </source>
</evidence>
<evidence type="ECO:0000313" key="3">
    <source>
        <dbReference type="EMBL" id="CAI2374092.1"/>
    </source>
</evidence>
<evidence type="ECO:0000256" key="2">
    <source>
        <dbReference type="SAM" id="SignalP"/>
    </source>
</evidence>